<comment type="caution">
    <text evidence="1">The sequence shown here is derived from an EMBL/GenBank/DDBJ whole genome shotgun (WGS) entry which is preliminary data.</text>
</comment>
<sequence>MSHGFSNRIHLFRKESLTIFLQRKPHRFCNQNLFTSTTKASSLLQRKALSLFHNEKSYESALAAVFITEK</sequence>
<dbReference type="AlphaFoldDB" id="U2C7V8"/>
<proteinExistence type="predicted"/>
<dbReference type="HOGENOM" id="CLU_2749415_0_0_10"/>
<accession>U2C7V8</accession>
<organism evidence="1 2">
    <name type="scientific">Bacteroides pyogenes F0041</name>
    <dbReference type="NCBI Taxonomy" id="1321819"/>
    <lineage>
        <taxon>Bacteria</taxon>
        <taxon>Pseudomonadati</taxon>
        <taxon>Bacteroidota</taxon>
        <taxon>Bacteroidia</taxon>
        <taxon>Bacteroidales</taxon>
        <taxon>Bacteroidaceae</taxon>
        <taxon>Bacteroides</taxon>
    </lineage>
</organism>
<name>U2C7V8_9BACE</name>
<evidence type="ECO:0000313" key="1">
    <source>
        <dbReference type="EMBL" id="ERI86579.1"/>
    </source>
</evidence>
<gene>
    <name evidence="1" type="ORF">HMPREF1981_00810</name>
</gene>
<evidence type="ECO:0000313" key="2">
    <source>
        <dbReference type="Proteomes" id="UP000016496"/>
    </source>
</evidence>
<dbReference type="Proteomes" id="UP000016496">
    <property type="component" value="Unassembled WGS sequence"/>
</dbReference>
<reference evidence="1 2" key="1">
    <citation type="submission" date="2013-08" db="EMBL/GenBank/DDBJ databases">
        <authorList>
            <person name="Weinstock G."/>
            <person name="Sodergren E."/>
            <person name="Wylie T."/>
            <person name="Fulton L."/>
            <person name="Fulton R."/>
            <person name="Fronick C."/>
            <person name="O'Laughlin M."/>
            <person name="Godfrey J."/>
            <person name="Miner T."/>
            <person name="Herter B."/>
            <person name="Appelbaum E."/>
            <person name="Cordes M."/>
            <person name="Lek S."/>
            <person name="Wollam A."/>
            <person name="Pepin K.H."/>
            <person name="Palsikar V.B."/>
            <person name="Mitreva M."/>
            <person name="Wilson R.K."/>
        </authorList>
    </citation>
    <scope>NUCLEOTIDE SEQUENCE [LARGE SCALE GENOMIC DNA]</scope>
    <source>
        <strain evidence="1 2">F0041</strain>
    </source>
</reference>
<dbReference type="EMBL" id="AWSV01000052">
    <property type="protein sequence ID" value="ERI86579.1"/>
    <property type="molecule type" value="Genomic_DNA"/>
</dbReference>
<protein>
    <submittedName>
        <fullName evidence="1">Uncharacterized protein</fullName>
    </submittedName>
</protein>